<feature type="region of interest" description="Disordered" evidence="1">
    <location>
        <begin position="107"/>
        <end position="144"/>
    </location>
</feature>
<evidence type="ECO:0000313" key="2">
    <source>
        <dbReference type="EMBL" id="KAH7984618.1"/>
    </source>
</evidence>
<accession>A0A9D4TC17</accession>
<reference evidence="2" key="1">
    <citation type="journal article" date="2020" name="Cell">
        <title>Large-Scale Comparative Analyses of Tick Genomes Elucidate Their Genetic Diversity and Vector Capacities.</title>
        <authorList>
            <consortium name="Tick Genome and Microbiome Consortium (TIGMIC)"/>
            <person name="Jia N."/>
            <person name="Wang J."/>
            <person name="Shi W."/>
            <person name="Du L."/>
            <person name="Sun Y."/>
            <person name="Zhan W."/>
            <person name="Jiang J.F."/>
            <person name="Wang Q."/>
            <person name="Zhang B."/>
            <person name="Ji P."/>
            <person name="Bell-Sakyi L."/>
            <person name="Cui X.M."/>
            <person name="Yuan T.T."/>
            <person name="Jiang B.G."/>
            <person name="Yang W.F."/>
            <person name="Lam T.T."/>
            <person name="Chang Q.C."/>
            <person name="Ding S.J."/>
            <person name="Wang X.J."/>
            <person name="Zhu J.G."/>
            <person name="Ruan X.D."/>
            <person name="Zhao L."/>
            <person name="Wei J.T."/>
            <person name="Ye R.Z."/>
            <person name="Que T.C."/>
            <person name="Du C.H."/>
            <person name="Zhou Y.H."/>
            <person name="Cheng J.X."/>
            <person name="Dai P.F."/>
            <person name="Guo W.B."/>
            <person name="Han X.H."/>
            <person name="Huang E.J."/>
            <person name="Li L.F."/>
            <person name="Wei W."/>
            <person name="Gao Y.C."/>
            <person name="Liu J.Z."/>
            <person name="Shao H.Z."/>
            <person name="Wang X."/>
            <person name="Wang C.C."/>
            <person name="Yang T.C."/>
            <person name="Huo Q.B."/>
            <person name="Li W."/>
            <person name="Chen H.Y."/>
            <person name="Chen S.E."/>
            <person name="Zhou L.G."/>
            <person name="Ni X.B."/>
            <person name="Tian J.H."/>
            <person name="Sheng Y."/>
            <person name="Liu T."/>
            <person name="Pan Y.S."/>
            <person name="Xia L.Y."/>
            <person name="Li J."/>
            <person name="Zhao F."/>
            <person name="Cao W.C."/>
        </authorList>
    </citation>
    <scope>NUCLEOTIDE SEQUENCE</scope>
    <source>
        <strain evidence="2">Rsan-2018</strain>
    </source>
</reference>
<dbReference type="Proteomes" id="UP000821837">
    <property type="component" value="Chromosome 1"/>
</dbReference>
<protein>
    <submittedName>
        <fullName evidence="2">Uncharacterized protein</fullName>
    </submittedName>
</protein>
<dbReference type="VEuPathDB" id="VectorBase:RSAN_046825"/>
<dbReference type="AlphaFoldDB" id="A0A9D4TC17"/>
<feature type="region of interest" description="Disordered" evidence="1">
    <location>
        <begin position="158"/>
        <end position="200"/>
    </location>
</feature>
<gene>
    <name evidence="2" type="ORF">HPB52_023288</name>
</gene>
<sequence length="266" mass="29197">MPRCSARASGGGAALDDERRVPEGCRVSATSRGIRRRYGRVFDYSVSTPSQLPPLPLDVAVSRARGLSRSRRTMSSWRKKLFVKANRNLDVGTPQLGLFEHRGFQRKPSAPDAAKEEPFKRSWSFRIGGSGDGSKTKDASPGGNDKSAFLRMFLFGKDKNKGGHQEPGRRRMSDAAVTEAPRKEELSQWSSVPLDVSESPEAKRRQEAAYVMWAHTLPRSLEAAPGGSECTDDAGGDTKAIWGLIYCDPKAEVNSDLLDYRAPSLP</sequence>
<proteinExistence type="predicted"/>
<organism evidence="2 3">
    <name type="scientific">Rhipicephalus sanguineus</name>
    <name type="common">Brown dog tick</name>
    <name type="synonym">Ixodes sanguineus</name>
    <dbReference type="NCBI Taxonomy" id="34632"/>
    <lineage>
        <taxon>Eukaryota</taxon>
        <taxon>Metazoa</taxon>
        <taxon>Ecdysozoa</taxon>
        <taxon>Arthropoda</taxon>
        <taxon>Chelicerata</taxon>
        <taxon>Arachnida</taxon>
        <taxon>Acari</taxon>
        <taxon>Parasitiformes</taxon>
        <taxon>Ixodida</taxon>
        <taxon>Ixodoidea</taxon>
        <taxon>Ixodidae</taxon>
        <taxon>Rhipicephalinae</taxon>
        <taxon>Rhipicephalus</taxon>
        <taxon>Rhipicephalus</taxon>
    </lineage>
</organism>
<evidence type="ECO:0000256" key="1">
    <source>
        <dbReference type="SAM" id="MobiDB-lite"/>
    </source>
</evidence>
<dbReference type="EMBL" id="JABSTV010001245">
    <property type="protein sequence ID" value="KAH7984618.1"/>
    <property type="molecule type" value="Genomic_DNA"/>
</dbReference>
<feature type="compositionally biased region" description="Basic and acidic residues" evidence="1">
    <location>
        <begin position="158"/>
        <end position="173"/>
    </location>
</feature>
<reference evidence="2" key="2">
    <citation type="submission" date="2021-09" db="EMBL/GenBank/DDBJ databases">
        <authorList>
            <person name="Jia N."/>
            <person name="Wang J."/>
            <person name="Shi W."/>
            <person name="Du L."/>
            <person name="Sun Y."/>
            <person name="Zhan W."/>
            <person name="Jiang J."/>
            <person name="Wang Q."/>
            <person name="Zhang B."/>
            <person name="Ji P."/>
            <person name="Sakyi L.B."/>
            <person name="Cui X."/>
            <person name="Yuan T."/>
            <person name="Jiang B."/>
            <person name="Yang W."/>
            <person name="Lam T.T.-Y."/>
            <person name="Chang Q."/>
            <person name="Ding S."/>
            <person name="Wang X."/>
            <person name="Zhu J."/>
            <person name="Ruan X."/>
            <person name="Zhao L."/>
            <person name="Wei J."/>
            <person name="Que T."/>
            <person name="Du C."/>
            <person name="Cheng J."/>
            <person name="Dai P."/>
            <person name="Han X."/>
            <person name="Huang E."/>
            <person name="Gao Y."/>
            <person name="Liu J."/>
            <person name="Shao H."/>
            <person name="Ye R."/>
            <person name="Li L."/>
            <person name="Wei W."/>
            <person name="Wang X."/>
            <person name="Wang C."/>
            <person name="Huo Q."/>
            <person name="Li W."/>
            <person name="Guo W."/>
            <person name="Chen H."/>
            <person name="Chen S."/>
            <person name="Zhou L."/>
            <person name="Zhou L."/>
            <person name="Ni X."/>
            <person name="Tian J."/>
            <person name="Zhou Y."/>
            <person name="Sheng Y."/>
            <person name="Liu T."/>
            <person name="Pan Y."/>
            <person name="Xia L."/>
            <person name="Li J."/>
            <person name="Zhao F."/>
            <person name="Cao W."/>
        </authorList>
    </citation>
    <scope>NUCLEOTIDE SEQUENCE</scope>
    <source>
        <strain evidence="2">Rsan-2018</strain>
        <tissue evidence="2">Larvae</tissue>
    </source>
</reference>
<feature type="region of interest" description="Disordered" evidence="1">
    <location>
        <begin position="1"/>
        <end position="22"/>
    </location>
</feature>
<comment type="caution">
    <text evidence="2">The sequence shown here is derived from an EMBL/GenBank/DDBJ whole genome shotgun (WGS) entry which is preliminary data.</text>
</comment>
<evidence type="ECO:0000313" key="3">
    <source>
        <dbReference type="Proteomes" id="UP000821837"/>
    </source>
</evidence>
<keyword evidence="3" id="KW-1185">Reference proteome</keyword>
<name>A0A9D4TC17_RHISA</name>